<proteinExistence type="predicted"/>
<reference evidence="1" key="1">
    <citation type="journal article" date="2023" name="G3 (Bethesda)">
        <title>A reference genome for the long-term kleptoplast-retaining sea slug Elysia crispata morphotype clarki.</title>
        <authorList>
            <person name="Eastman K.E."/>
            <person name="Pendleton A.L."/>
            <person name="Shaikh M.A."/>
            <person name="Suttiyut T."/>
            <person name="Ogas R."/>
            <person name="Tomko P."/>
            <person name="Gavelis G."/>
            <person name="Widhalm J.R."/>
            <person name="Wisecaver J.H."/>
        </authorList>
    </citation>
    <scope>NUCLEOTIDE SEQUENCE</scope>
    <source>
        <strain evidence="1">ECLA1</strain>
    </source>
</reference>
<keyword evidence="2" id="KW-1185">Reference proteome</keyword>
<dbReference type="Proteomes" id="UP001283361">
    <property type="component" value="Unassembled WGS sequence"/>
</dbReference>
<comment type="caution">
    <text evidence="1">The sequence shown here is derived from an EMBL/GenBank/DDBJ whole genome shotgun (WGS) entry which is preliminary data.</text>
</comment>
<evidence type="ECO:0000313" key="2">
    <source>
        <dbReference type="Proteomes" id="UP001283361"/>
    </source>
</evidence>
<evidence type="ECO:0000313" key="1">
    <source>
        <dbReference type="EMBL" id="KAK3745004.1"/>
    </source>
</evidence>
<protein>
    <submittedName>
        <fullName evidence="1">Uncharacterized protein</fullName>
    </submittedName>
</protein>
<accession>A0AAE0YHL9</accession>
<dbReference type="EMBL" id="JAWDGP010006239">
    <property type="protein sequence ID" value="KAK3745004.1"/>
    <property type="molecule type" value="Genomic_DNA"/>
</dbReference>
<name>A0AAE0YHL9_9GAST</name>
<gene>
    <name evidence="1" type="ORF">RRG08_037620</name>
</gene>
<sequence length="194" mass="21971">MYAQRQSKTGSTEYTASWSTFSMLAEDFSFRVAVRNTYMYFKTYWLLLPQPSNVISAILLTFYNKRCYFEKWSDWVRTCHERCDVLGTVALWSGGALLIKQVLRTAVCVPGQVAISRVIRADGTHSRTDLTPATADRGSCPRRVVARHVLGNLVVRMLEVSRPPTSPVCLSTDEVLAESRGPRQDHDEVLHNQL</sequence>
<organism evidence="1 2">
    <name type="scientific">Elysia crispata</name>
    <name type="common">lettuce slug</name>
    <dbReference type="NCBI Taxonomy" id="231223"/>
    <lineage>
        <taxon>Eukaryota</taxon>
        <taxon>Metazoa</taxon>
        <taxon>Spiralia</taxon>
        <taxon>Lophotrochozoa</taxon>
        <taxon>Mollusca</taxon>
        <taxon>Gastropoda</taxon>
        <taxon>Heterobranchia</taxon>
        <taxon>Euthyneura</taxon>
        <taxon>Panpulmonata</taxon>
        <taxon>Sacoglossa</taxon>
        <taxon>Placobranchoidea</taxon>
        <taxon>Plakobranchidae</taxon>
        <taxon>Elysia</taxon>
    </lineage>
</organism>
<dbReference type="AlphaFoldDB" id="A0AAE0YHL9"/>